<keyword evidence="11" id="KW-1185">Reference proteome</keyword>
<keyword evidence="4" id="KW-0813">Transport</keyword>
<evidence type="ECO:0000256" key="2">
    <source>
        <dbReference type="ARBA" id="ARBA00006528"/>
    </source>
</evidence>
<evidence type="ECO:0000313" key="11">
    <source>
        <dbReference type="Proteomes" id="UP000694397"/>
    </source>
</evidence>
<evidence type="ECO:0000256" key="6">
    <source>
        <dbReference type="ARBA" id="ARBA00023136"/>
    </source>
</evidence>
<evidence type="ECO:0000256" key="8">
    <source>
        <dbReference type="SAM" id="Phobius"/>
    </source>
</evidence>
<feature type="transmembrane region" description="Helical" evidence="8">
    <location>
        <begin position="69"/>
        <end position="89"/>
    </location>
</feature>
<dbReference type="AlphaFoldDB" id="A0A8C9WG91"/>
<dbReference type="Pfam" id="PF01758">
    <property type="entry name" value="SBF"/>
    <property type="match status" value="1"/>
</dbReference>
<accession>A0A8C9WG91</accession>
<evidence type="ECO:0000256" key="3">
    <source>
        <dbReference type="ARBA" id="ARBA00022692"/>
    </source>
</evidence>
<dbReference type="Gene3D" id="1.20.1530.20">
    <property type="match status" value="1"/>
</dbReference>
<evidence type="ECO:0000256" key="7">
    <source>
        <dbReference type="SAM" id="MobiDB-lite"/>
    </source>
</evidence>
<comment type="similarity">
    <text evidence="2">Belongs to the bile acid:sodium symporter (BASS) (TC 2.A.28) family.</text>
</comment>
<keyword evidence="3 8" id="KW-0812">Transmembrane</keyword>
<dbReference type="GO" id="GO:0008508">
    <property type="term" value="F:bile acid:sodium symporter activity"/>
    <property type="evidence" value="ECO:0007669"/>
    <property type="project" value="TreeGrafter"/>
</dbReference>
<evidence type="ECO:0000256" key="1">
    <source>
        <dbReference type="ARBA" id="ARBA00004141"/>
    </source>
</evidence>
<dbReference type="PANTHER" id="PTHR10361:SF41">
    <property type="entry name" value="SODIUM_BILE ACID COTRANSPORTER 4"/>
    <property type="match status" value="1"/>
</dbReference>
<proteinExistence type="inferred from homology"/>
<keyword evidence="4" id="KW-0769">Symport</keyword>
<dbReference type="InterPro" id="IPR002657">
    <property type="entry name" value="BilAc:Na_symport/Acr3"/>
</dbReference>
<feature type="region of interest" description="Disordered" evidence="7">
    <location>
        <begin position="195"/>
        <end position="216"/>
    </location>
</feature>
<name>A0A8C9WG91_SCLFO</name>
<feature type="chain" id="PRO_5034017347" evidence="9">
    <location>
        <begin position="24"/>
        <end position="242"/>
    </location>
</feature>
<comment type="subcellular location">
    <subcellularLocation>
        <location evidence="1">Membrane</location>
        <topology evidence="1">Multi-pass membrane protein</topology>
    </subcellularLocation>
</comment>
<protein>
    <submittedName>
        <fullName evidence="10">Solute carrier family 10 member 4</fullName>
    </submittedName>
</protein>
<dbReference type="GeneTree" id="ENSGT00950000182808"/>
<reference evidence="10" key="3">
    <citation type="submission" date="2025-09" db="UniProtKB">
        <authorList>
            <consortium name="Ensembl"/>
        </authorList>
    </citation>
    <scope>IDENTIFICATION</scope>
</reference>
<reference evidence="10" key="2">
    <citation type="submission" date="2025-08" db="UniProtKB">
        <authorList>
            <consortium name="Ensembl"/>
        </authorList>
    </citation>
    <scope>IDENTIFICATION</scope>
</reference>
<feature type="transmembrane region" description="Helical" evidence="8">
    <location>
        <begin position="101"/>
        <end position="123"/>
    </location>
</feature>
<sequence length="242" mass="25743">MTVSSTLLALVLMPLCVWLYSRAWIDTPVVQLVPFGAIVLTLCSTLVPIGLGVALRYKRPRAADIILKVSLWSLLLTLLLLFSATAAMLGPELLARIPPSVYLVALLMPLCGFAAGYALGAFFDLAPSGRRAVSLETGCQNVQLCTAILKVAFPPQLVGGLYMLPLLYALFQAAEAGLLILAYRTYRKEVLRKPEPCRGGGGGGGGGDDGDDDSSVAYKTLKEDESAFDAAYGSVSEEQVRA</sequence>
<evidence type="ECO:0000313" key="10">
    <source>
        <dbReference type="Ensembl" id="ENSSFOP00015074556.1"/>
    </source>
</evidence>
<gene>
    <name evidence="10" type="primary">SLC10A4</name>
    <name evidence="10" type="synonym">slc10a4</name>
</gene>
<dbReference type="PANTHER" id="PTHR10361">
    <property type="entry name" value="SODIUM-BILE ACID COTRANSPORTER"/>
    <property type="match status" value="1"/>
</dbReference>
<dbReference type="GO" id="GO:0016020">
    <property type="term" value="C:membrane"/>
    <property type="evidence" value="ECO:0007669"/>
    <property type="project" value="UniProtKB-SubCell"/>
</dbReference>
<keyword evidence="6 8" id="KW-0472">Membrane</keyword>
<reference evidence="10 11" key="1">
    <citation type="submission" date="2019-04" db="EMBL/GenBank/DDBJ databases">
        <authorList>
            <consortium name="Wellcome Sanger Institute Data Sharing"/>
        </authorList>
    </citation>
    <scope>NUCLEOTIDE SEQUENCE [LARGE SCALE GENOMIC DNA]</scope>
</reference>
<keyword evidence="9" id="KW-0732">Signal</keyword>
<feature type="compositionally biased region" description="Gly residues" evidence="7">
    <location>
        <begin position="198"/>
        <end position="207"/>
    </location>
</feature>
<dbReference type="FunFam" id="1.20.1530.20:FF:000045">
    <property type="entry name" value="Solute carrier family 10 member 4"/>
    <property type="match status" value="1"/>
</dbReference>
<dbReference type="Ensembl" id="ENSSFOT00015074807.1">
    <property type="protein sequence ID" value="ENSSFOP00015074556.1"/>
    <property type="gene ID" value="ENSSFOG00015031170.1"/>
</dbReference>
<dbReference type="OrthoDB" id="203097at2759"/>
<organism evidence="10 11">
    <name type="scientific">Scleropages formosus</name>
    <name type="common">Asian bonytongue</name>
    <name type="synonym">Osteoglossum formosum</name>
    <dbReference type="NCBI Taxonomy" id="113540"/>
    <lineage>
        <taxon>Eukaryota</taxon>
        <taxon>Metazoa</taxon>
        <taxon>Chordata</taxon>
        <taxon>Craniata</taxon>
        <taxon>Vertebrata</taxon>
        <taxon>Euteleostomi</taxon>
        <taxon>Actinopterygii</taxon>
        <taxon>Neopterygii</taxon>
        <taxon>Teleostei</taxon>
        <taxon>Osteoglossocephala</taxon>
        <taxon>Osteoglossomorpha</taxon>
        <taxon>Osteoglossiformes</taxon>
        <taxon>Osteoglossidae</taxon>
        <taxon>Scleropages</taxon>
    </lineage>
</organism>
<evidence type="ECO:0000256" key="5">
    <source>
        <dbReference type="ARBA" id="ARBA00022989"/>
    </source>
</evidence>
<feature type="signal peptide" evidence="9">
    <location>
        <begin position="1"/>
        <end position="23"/>
    </location>
</feature>
<evidence type="ECO:0000256" key="4">
    <source>
        <dbReference type="ARBA" id="ARBA00022847"/>
    </source>
</evidence>
<evidence type="ECO:0000256" key="9">
    <source>
        <dbReference type="SAM" id="SignalP"/>
    </source>
</evidence>
<dbReference type="Proteomes" id="UP000694397">
    <property type="component" value="Chromosome 9"/>
</dbReference>
<dbReference type="InterPro" id="IPR038770">
    <property type="entry name" value="Na+/solute_symporter_sf"/>
</dbReference>
<dbReference type="InterPro" id="IPR004710">
    <property type="entry name" value="Bilac:Na_transpt"/>
</dbReference>
<keyword evidence="5 8" id="KW-1133">Transmembrane helix</keyword>
<feature type="transmembrane region" description="Helical" evidence="8">
    <location>
        <begin position="33"/>
        <end position="57"/>
    </location>
</feature>